<dbReference type="OMA" id="CRNVEQK"/>
<evidence type="ECO:0000256" key="1">
    <source>
        <dbReference type="ARBA" id="ARBA00004604"/>
    </source>
</evidence>
<evidence type="ECO:0000256" key="5">
    <source>
        <dbReference type="ARBA" id="ARBA00023242"/>
    </source>
</evidence>
<feature type="region of interest" description="Disordered" evidence="7">
    <location>
        <begin position="67"/>
        <end position="91"/>
    </location>
</feature>
<dbReference type="PANTHER" id="PTHR21738">
    <property type="entry name" value="RIBOSOMAL RNA PROCESSING PROTEIN 36 HOMOLOG"/>
    <property type="match status" value="1"/>
</dbReference>
<dbReference type="PANTHER" id="PTHR21738:SF0">
    <property type="entry name" value="RIBOSOMAL RNA PROCESSING PROTEIN 36 HOMOLOG"/>
    <property type="match status" value="1"/>
</dbReference>
<reference evidence="8" key="2">
    <citation type="journal article" date="2008" name="Genome Biol.">
        <title>Improved genome assembly and evidence-based global gene model set for the chordate Ciona intestinalis: new insight into intron and operon populations.</title>
        <authorList>
            <person name="Satou Y."/>
            <person name="Mineta K."/>
            <person name="Ogasawara M."/>
            <person name="Sasakura Y."/>
            <person name="Shoguchi E."/>
            <person name="Ueno K."/>
            <person name="Yamada L."/>
            <person name="Matsumoto J."/>
            <person name="Wasserscheid J."/>
            <person name="Dewar K."/>
            <person name="Wiley G.B."/>
            <person name="Macmil S.L."/>
            <person name="Roe B.A."/>
            <person name="Zeller R.W."/>
            <person name="Hastings K.E."/>
            <person name="Lemaire P."/>
            <person name="Lindquist E."/>
            <person name="Endo T."/>
            <person name="Hotta K."/>
            <person name="Inaba K."/>
        </authorList>
    </citation>
    <scope>NUCLEOTIDE SEQUENCE [LARGE SCALE GENOMIC DNA]</scope>
    <source>
        <strain evidence="8">wild type</strain>
    </source>
</reference>
<dbReference type="GO" id="GO:0030686">
    <property type="term" value="C:90S preribosome"/>
    <property type="evidence" value="ECO:0000318"/>
    <property type="project" value="GO_Central"/>
</dbReference>
<dbReference type="GeneTree" id="ENSGT00530000064271"/>
<feature type="compositionally biased region" description="Basic and acidic residues" evidence="7">
    <location>
        <begin position="177"/>
        <end position="198"/>
    </location>
</feature>
<dbReference type="AlphaFoldDB" id="F7AG76"/>
<evidence type="ECO:0000313" key="9">
    <source>
        <dbReference type="Proteomes" id="UP000008144"/>
    </source>
</evidence>
<keyword evidence="6" id="KW-0687">Ribonucleoprotein</keyword>
<keyword evidence="3 6" id="KW-0690">Ribosome biogenesis</keyword>
<dbReference type="Proteomes" id="UP000008144">
    <property type="component" value="Chromosome 5"/>
</dbReference>
<dbReference type="EMBL" id="EAAA01002171">
    <property type="status" value="NOT_ANNOTATED_CDS"/>
    <property type="molecule type" value="Genomic_DNA"/>
</dbReference>
<evidence type="ECO:0000256" key="2">
    <source>
        <dbReference type="ARBA" id="ARBA00009418"/>
    </source>
</evidence>
<name>F7AG76_CIOIN</name>
<dbReference type="Pfam" id="PF06102">
    <property type="entry name" value="RRP36"/>
    <property type="match status" value="1"/>
</dbReference>
<sequence>YKKVFHCAGLEPVNMSESDDQLESDNELHTRNINLDNDDNEMSDEDMVKICDQIGAKKVKNEMLSKSFKGDANKQQTFKRENKNRPQEISSKIKVPKMRQVVVVPKSATATRDPRFDDLCGSEYNEELFNNRYQFLDNIKQREKLNLKKQVKKTKRGTKDQQQLKYLLSRMEQQEIAKKQRMEKREEERKWKKEEMKKVKQGIKRPYYLKNSTKNKMVAELRNKDGAASNKSEIRKEKRQKSRESKVMPYTRR</sequence>
<keyword evidence="5 6" id="KW-0539">Nucleus</keyword>
<reference evidence="8" key="4">
    <citation type="submission" date="2025-09" db="UniProtKB">
        <authorList>
            <consortium name="Ensembl"/>
        </authorList>
    </citation>
    <scope>IDENTIFICATION</scope>
</reference>
<organism evidence="8 9">
    <name type="scientific">Ciona intestinalis</name>
    <name type="common">Transparent sea squirt</name>
    <name type="synonym">Ascidia intestinalis</name>
    <dbReference type="NCBI Taxonomy" id="7719"/>
    <lineage>
        <taxon>Eukaryota</taxon>
        <taxon>Metazoa</taxon>
        <taxon>Chordata</taxon>
        <taxon>Tunicata</taxon>
        <taxon>Ascidiacea</taxon>
        <taxon>Phlebobranchia</taxon>
        <taxon>Cionidae</taxon>
        <taxon>Ciona</taxon>
    </lineage>
</organism>
<evidence type="ECO:0000256" key="6">
    <source>
        <dbReference type="RuleBase" id="RU368027"/>
    </source>
</evidence>
<feature type="region of interest" description="Disordered" evidence="7">
    <location>
        <begin position="177"/>
        <end position="253"/>
    </location>
</feature>
<comment type="function">
    <text evidence="6">Component of the 90S pre-ribosome involved in the maturation of rRNAs. Required for early cleavages of the pre-RNAs in the 40S ribosomal subunit maturation pathway.</text>
</comment>
<reference evidence="9" key="1">
    <citation type="journal article" date="2002" name="Science">
        <title>The draft genome of Ciona intestinalis: insights into chordate and vertebrate origins.</title>
        <authorList>
            <person name="Dehal P."/>
            <person name="Satou Y."/>
            <person name="Campbell R.K."/>
            <person name="Chapman J."/>
            <person name="Degnan B."/>
            <person name="De Tomaso A."/>
            <person name="Davidson B."/>
            <person name="Di Gregorio A."/>
            <person name="Gelpke M."/>
            <person name="Goodstein D.M."/>
            <person name="Harafuji N."/>
            <person name="Hastings K.E."/>
            <person name="Ho I."/>
            <person name="Hotta K."/>
            <person name="Huang W."/>
            <person name="Kawashima T."/>
            <person name="Lemaire P."/>
            <person name="Martinez D."/>
            <person name="Meinertzhagen I.A."/>
            <person name="Necula S."/>
            <person name="Nonaka M."/>
            <person name="Putnam N."/>
            <person name="Rash S."/>
            <person name="Saiga H."/>
            <person name="Satake M."/>
            <person name="Terry A."/>
            <person name="Yamada L."/>
            <person name="Wang H.G."/>
            <person name="Awazu S."/>
            <person name="Azumi K."/>
            <person name="Boore J."/>
            <person name="Branno M."/>
            <person name="Chin-Bow S."/>
            <person name="DeSantis R."/>
            <person name="Doyle S."/>
            <person name="Francino P."/>
            <person name="Keys D.N."/>
            <person name="Haga S."/>
            <person name="Hayashi H."/>
            <person name="Hino K."/>
            <person name="Imai K.S."/>
            <person name="Inaba K."/>
            <person name="Kano S."/>
            <person name="Kobayashi K."/>
            <person name="Kobayashi M."/>
            <person name="Lee B.I."/>
            <person name="Makabe K.W."/>
            <person name="Manohar C."/>
            <person name="Matassi G."/>
            <person name="Medina M."/>
            <person name="Mochizuki Y."/>
            <person name="Mount S."/>
            <person name="Morishita T."/>
            <person name="Miura S."/>
            <person name="Nakayama A."/>
            <person name="Nishizaka S."/>
            <person name="Nomoto H."/>
            <person name="Ohta F."/>
            <person name="Oishi K."/>
            <person name="Rigoutsos I."/>
            <person name="Sano M."/>
            <person name="Sasaki A."/>
            <person name="Sasakura Y."/>
            <person name="Shoguchi E."/>
            <person name="Shin-i T."/>
            <person name="Spagnuolo A."/>
            <person name="Stainier D."/>
            <person name="Suzuki M.M."/>
            <person name="Tassy O."/>
            <person name="Takatori N."/>
            <person name="Tokuoka M."/>
            <person name="Yagi K."/>
            <person name="Yoshizaki F."/>
            <person name="Wada S."/>
            <person name="Zhang C."/>
            <person name="Hyatt P.D."/>
            <person name="Larimer F."/>
            <person name="Detter C."/>
            <person name="Doggett N."/>
            <person name="Glavina T."/>
            <person name="Hawkins T."/>
            <person name="Richardson P."/>
            <person name="Lucas S."/>
            <person name="Kohara Y."/>
            <person name="Levine M."/>
            <person name="Satoh N."/>
            <person name="Rokhsar D.S."/>
        </authorList>
    </citation>
    <scope>NUCLEOTIDE SEQUENCE [LARGE SCALE GENOMIC DNA]</scope>
</reference>
<dbReference type="HOGENOM" id="CLU_048802_4_0_1"/>
<comment type="subcellular location">
    <subcellularLocation>
        <location evidence="1 6">Nucleus</location>
        <location evidence="1 6">Nucleolus</location>
    </subcellularLocation>
</comment>
<accession>F7AG76</accession>
<evidence type="ECO:0000256" key="3">
    <source>
        <dbReference type="ARBA" id="ARBA00022517"/>
    </source>
</evidence>
<comment type="similarity">
    <text evidence="2 6">Belongs to the RRP36 family.</text>
</comment>
<protein>
    <recommendedName>
        <fullName evidence="6">rRNA biogenesis protein RRP36</fullName>
    </recommendedName>
</protein>
<dbReference type="InParanoid" id="F7AG76"/>
<keyword evidence="9" id="KW-1185">Reference proteome</keyword>
<dbReference type="Ensembl" id="ENSCINT00000002072.3">
    <property type="protein sequence ID" value="ENSCINP00000002072.3"/>
    <property type="gene ID" value="ENSCING00000012193.2"/>
</dbReference>
<dbReference type="FunCoup" id="F7AG76">
    <property type="interactions" value="94"/>
</dbReference>
<proteinExistence type="inferred from homology"/>
<reference evidence="8" key="3">
    <citation type="submission" date="2025-08" db="UniProtKB">
        <authorList>
            <consortium name="Ensembl"/>
        </authorList>
    </citation>
    <scope>IDENTIFICATION</scope>
</reference>
<comment type="subunit">
    <text evidence="6">Associates with 90S and pre-40S pre-ribosomal particles.</text>
</comment>
<dbReference type="InterPro" id="IPR009292">
    <property type="entry name" value="RRP36"/>
</dbReference>
<feature type="compositionally biased region" description="Basic and acidic residues" evidence="7">
    <location>
        <begin position="67"/>
        <end position="86"/>
    </location>
</feature>
<dbReference type="GO" id="GO:0005730">
    <property type="term" value="C:nucleolus"/>
    <property type="evidence" value="ECO:0000318"/>
    <property type="project" value="GO_Central"/>
</dbReference>
<keyword evidence="4 6" id="KW-0698">rRNA processing</keyword>
<evidence type="ECO:0000313" key="8">
    <source>
        <dbReference type="Ensembl" id="ENSCINP00000002072.3"/>
    </source>
</evidence>
<dbReference type="GO" id="GO:0000462">
    <property type="term" value="P:maturation of SSU-rRNA from tricistronic rRNA transcript (SSU-rRNA, 5.8S rRNA, LSU-rRNA)"/>
    <property type="evidence" value="ECO:0000318"/>
    <property type="project" value="GO_Central"/>
</dbReference>
<evidence type="ECO:0000256" key="4">
    <source>
        <dbReference type="ARBA" id="ARBA00022552"/>
    </source>
</evidence>
<evidence type="ECO:0000256" key="7">
    <source>
        <dbReference type="SAM" id="MobiDB-lite"/>
    </source>
</evidence>
<dbReference type="STRING" id="7719.ENSCINP00000002072"/>
<feature type="compositionally biased region" description="Basic and acidic residues" evidence="7">
    <location>
        <begin position="232"/>
        <end position="246"/>
    </location>
</feature>
<feature type="region of interest" description="Disordered" evidence="7">
    <location>
        <begin position="16"/>
        <end position="42"/>
    </location>
</feature>